<reference evidence="1" key="1">
    <citation type="submission" date="2022-04" db="EMBL/GenBank/DDBJ databases">
        <title>Genome of the entomopathogenic fungus Entomophthora muscae.</title>
        <authorList>
            <person name="Elya C."/>
            <person name="Lovett B.R."/>
            <person name="Lee E."/>
            <person name="Macias A.M."/>
            <person name="Hajek A.E."/>
            <person name="De Bivort B.L."/>
            <person name="Kasson M.T."/>
            <person name="De Fine Licht H.H."/>
            <person name="Stajich J.E."/>
        </authorList>
    </citation>
    <scope>NUCLEOTIDE SEQUENCE</scope>
    <source>
        <strain evidence="1">Berkeley</strain>
    </source>
</reference>
<evidence type="ECO:0000313" key="2">
    <source>
        <dbReference type="Proteomes" id="UP001165960"/>
    </source>
</evidence>
<dbReference type="EMBL" id="QTSX02007130">
    <property type="protein sequence ID" value="KAJ9050933.1"/>
    <property type="molecule type" value="Genomic_DNA"/>
</dbReference>
<comment type="caution">
    <text evidence="1">The sequence shown here is derived from an EMBL/GenBank/DDBJ whole genome shotgun (WGS) entry which is preliminary data.</text>
</comment>
<protein>
    <submittedName>
        <fullName evidence="1">Uncharacterized protein</fullName>
    </submittedName>
</protein>
<gene>
    <name evidence="1" type="ORF">DSO57_1009540</name>
</gene>
<sequence length="658" mass="74453">MPSQELPAAKKKSQDEARPDVKPELHDLKRNVKYYIGKCIGEGGFAKCYEAKIASTGQVICCKTLWKAKLQRTSDKIRARTEVNIHRKMNHPNVVKFHSAMEDESYVYMFMEICRCGTLKDLLYRRKTLTEPEVRFYLLQLLSALEYFMENRVIHRDLKLANVFVTEDMTLRIGDFGLAGKLEEGQDRRTTRCGTPNYTAPEVLDQDGHSYEVDMWALGIIMYTLLLGKPPFQTKGGLREIYFKIRTVDLNFPPNAKISSEARDLVTLILRAKPEERPDFRQVRRHPFFFGFTPTSLSKDTLRYPPQFANGINPAPKRTLDIDGFARPSLLPGPSTPHRKTKFGSIPQALSPAPLLKKQKFKELSIEQENIKPILPKPPIQPQQEDVPKKAIVNTNLVEEMYNIYTKAKELIAMGYSAAQIEAQIGEADLTIPNFISKWIPHEADYGFVYEFIDGTSGVLFNDLSTLGLASDKEYFELIEACNNQRLAKRYTRAEFQETNSGKMALFERFTEELNTAPPAINDTVKHASLPLSLQSPSNHQDIPHVTKVNRSKFGTFIRLSNGSIQMNLVGDHTFILSDSGRCLVAIPKKGTAIQSYSLADILVRYERASKSGRPVEGSLSALHSRLVYFLDILGNIVQRNRAKQAALSQKSPLSKQA</sequence>
<organism evidence="1 2">
    <name type="scientific">Entomophthora muscae</name>
    <dbReference type="NCBI Taxonomy" id="34485"/>
    <lineage>
        <taxon>Eukaryota</taxon>
        <taxon>Fungi</taxon>
        <taxon>Fungi incertae sedis</taxon>
        <taxon>Zoopagomycota</taxon>
        <taxon>Entomophthoromycotina</taxon>
        <taxon>Entomophthoromycetes</taxon>
        <taxon>Entomophthorales</taxon>
        <taxon>Entomophthoraceae</taxon>
        <taxon>Entomophthora</taxon>
    </lineage>
</organism>
<accession>A0ACC2RLJ8</accession>
<keyword evidence="2" id="KW-1185">Reference proteome</keyword>
<proteinExistence type="predicted"/>
<evidence type="ECO:0000313" key="1">
    <source>
        <dbReference type="EMBL" id="KAJ9050933.1"/>
    </source>
</evidence>
<dbReference type="Proteomes" id="UP001165960">
    <property type="component" value="Unassembled WGS sequence"/>
</dbReference>
<name>A0ACC2RLJ8_9FUNG</name>